<evidence type="ECO:0000259" key="1">
    <source>
        <dbReference type="Pfam" id="PF13349"/>
    </source>
</evidence>
<evidence type="ECO:0000313" key="3">
    <source>
        <dbReference type="Proteomes" id="UP000076717"/>
    </source>
</evidence>
<protein>
    <recommendedName>
        <fullName evidence="1">DUF4097 domain-containing protein</fullName>
    </recommendedName>
</protein>
<reference evidence="2 3" key="1">
    <citation type="submission" date="2015-08" db="EMBL/GenBank/DDBJ databases">
        <title>Draft Genome Sequence of Rathayibacter sp. Strain VKM Ac-2596 Isolated from Leaf Gall Induced by Plant-Parasitic Nematodes.</title>
        <authorList>
            <person name="Vasilenko O.V."/>
            <person name="Starodumova I.P."/>
            <person name="Tarlachkov S.V."/>
            <person name="Dorofeeva L.V."/>
            <person name="Evtushenko L.I."/>
        </authorList>
    </citation>
    <scope>NUCLEOTIDE SEQUENCE [LARGE SCALE GENOMIC DNA]</scope>
    <source>
        <strain evidence="2 3">VKM Ac-2596</strain>
    </source>
</reference>
<organism evidence="2 3">
    <name type="scientific">Rathayibacter tanaceti</name>
    <dbReference type="NCBI Taxonomy" id="1671680"/>
    <lineage>
        <taxon>Bacteria</taxon>
        <taxon>Bacillati</taxon>
        <taxon>Actinomycetota</taxon>
        <taxon>Actinomycetes</taxon>
        <taxon>Micrococcales</taxon>
        <taxon>Microbacteriaceae</taxon>
        <taxon>Rathayibacter</taxon>
    </lineage>
</organism>
<dbReference type="EMBL" id="LIIN01000107">
    <property type="protein sequence ID" value="KZX20352.1"/>
    <property type="molecule type" value="Genomic_DNA"/>
</dbReference>
<dbReference type="PATRIC" id="fig|1671680.3.peg.2724"/>
<dbReference type="Proteomes" id="UP000076717">
    <property type="component" value="Unassembled WGS sequence"/>
</dbReference>
<accession>A0A166HCG1</accession>
<evidence type="ECO:0000313" key="2">
    <source>
        <dbReference type="EMBL" id="KZX20352.1"/>
    </source>
</evidence>
<feature type="domain" description="DUF4097" evidence="1">
    <location>
        <begin position="53"/>
        <end position="294"/>
    </location>
</feature>
<sequence length="329" mass="34817">MEIEIYRVSHQLALYRVATVRPLRVQKEEFMSLEKWLVQAGETKVIDLDIVRSITIALVGGQIDVIAHDEPTARVEVHSVGGRPLKVSMDGDRLEIDHIQLRWDTIVDVVKGLGRRGDRADISLLVPRGVALKFDTISADGLVSGLHSDARISTVGGDIVVDGLHGDIDVNTVHGELSVRSHTGRVAARTVSGDVTAAGALTRFSVDGVSGNVFVDADGAPDEVRANTVGGDLTVRIDEGLGARYRINTVSGTLQLDGSIVKGTFGRGFTSTTGSLDSKWVDITANSVSGDVTVVRRPAAPATASVNEGWGSPDSAPSDEQRPTDGGAL</sequence>
<name>A0A166HCG1_9MICO</name>
<proteinExistence type="predicted"/>
<keyword evidence="3" id="KW-1185">Reference proteome</keyword>
<gene>
    <name evidence="2" type="ORF">ACH61_02542</name>
</gene>
<dbReference type="InterPro" id="IPR025164">
    <property type="entry name" value="Toastrack_DUF4097"/>
</dbReference>
<dbReference type="AlphaFoldDB" id="A0A166HCG1"/>
<comment type="caution">
    <text evidence="2">The sequence shown here is derived from an EMBL/GenBank/DDBJ whole genome shotgun (WGS) entry which is preliminary data.</text>
</comment>
<dbReference type="Pfam" id="PF13349">
    <property type="entry name" value="DUF4097"/>
    <property type="match status" value="1"/>
</dbReference>